<gene>
    <name evidence="1" type="ORF">ATY31_11290</name>
</gene>
<proteinExistence type="predicted"/>
<dbReference type="EMBL" id="LODU01000024">
    <property type="protein sequence ID" value="POH33134.1"/>
    <property type="molecule type" value="Genomic_DNA"/>
</dbReference>
<dbReference type="Proteomes" id="UP000237511">
    <property type="component" value="Unassembled WGS sequence"/>
</dbReference>
<accession>A0A2S3YQ37</accession>
<comment type="caution">
    <text evidence="1">The sequence shown here is derived from an EMBL/GenBank/DDBJ whole genome shotgun (WGS) entry which is preliminary data.</text>
</comment>
<organism evidence="1 2">
    <name type="scientific">Sinorhizobium americanum</name>
    <dbReference type="NCBI Taxonomy" id="194963"/>
    <lineage>
        <taxon>Bacteria</taxon>
        <taxon>Pseudomonadati</taxon>
        <taxon>Pseudomonadota</taxon>
        <taxon>Alphaproteobacteria</taxon>
        <taxon>Hyphomicrobiales</taxon>
        <taxon>Rhizobiaceae</taxon>
        <taxon>Sinorhizobium/Ensifer group</taxon>
        <taxon>Sinorhizobium</taxon>
    </lineage>
</organism>
<dbReference type="AlphaFoldDB" id="A0A2S3YQ37"/>
<name>A0A2S3YQ37_9HYPH</name>
<evidence type="ECO:0000313" key="1">
    <source>
        <dbReference type="EMBL" id="POH33134.1"/>
    </source>
</evidence>
<reference evidence="1 2" key="1">
    <citation type="journal article" date="2014" name="Syst. Appl. Microbiol.">
        <title>Microsymbionts of Phaseolus vulgaris in acid and alkaline soils of Mexico.</title>
        <authorList>
            <person name="Verastegui-Valdes M.M."/>
            <person name="Zhang Y.J."/>
            <person name="Rivera-Orduna F.N."/>
            <person name="Cheng H.P."/>
            <person name="Sui X.H."/>
            <person name="Wang E.T."/>
        </authorList>
    </citation>
    <scope>NUCLEOTIDE SEQUENCE [LARGE SCALE GENOMIC DNA]</scope>
    <source>
        <strain evidence="1 2">FG01</strain>
    </source>
</reference>
<evidence type="ECO:0000313" key="2">
    <source>
        <dbReference type="Proteomes" id="UP000237511"/>
    </source>
</evidence>
<protein>
    <submittedName>
        <fullName evidence="1">Uncharacterized protein</fullName>
    </submittedName>
</protein>
<sequence>MGMMVPDKLDFPAIDAGLKRARKIPGENVTHPLFFFYAQYSGMLRQIGLKESFAKAECERFDV</sequence>